<evidence type="ECO:0000313" key="1">
    <source>
        <dbReference type="EMBL" id="MBW4661076.1"/>
    </source>
</evidence>
<proteinExistence type="predicted"/>
<sequence length="48" mass="5184">MKNPLTSVERWWMIGADCGGMRSPLFDGCVGDATPDGERVLAFVLGQV</sequence>
<dbReference type="Proteomes" id="UP000757435">
    <property type="component" value="Unassembled WGS sequence"/>
</dbReference>
<reference evidence="1" key="2">
    <citation type="journal article" date="2022" name="Microbiol. Resour. Announc.">
        <title>Metagenome Sequencing to Explore Phylogenomics of Terrestrial Cyanobacteria.</title>
        <authorList>
            <person name="Ward R.D."/>
            <person name="Stajich J.E."/>
            <person name="Johansen J.R."/>
            <person name="Huntemann M."/>
            <person name="Clum A."/>
            <person name="Foster B."/>
            <person name="Foster B."/>
            <person name="Roux S."/>
            <person name="Palaniappan K."/>
            <person name="Varghese N."/>
            <person name="Mukherjee S."/>
            <person name="Reddy T.B.K."/>
            <person name="Daum C."/>
            <person name="Copeland A."/>
            <person name="Chen I.A."/>
            <person name="Ivanova N.N."/>
            <person name="Kyrpides N.C."/>
            <person name="Shapiro N."/>
            <person name="Eloe-Fadrosh E.A."/>
            <person name="Pietrasiak N."/>
        </authorList>
    </citation>
    <scope>NUCLEOTIDE SEQUENCE</scope>
    <source>
        <strain evidence="1">UHER 2000/2452</strain>
    </source>
</reference>
<organism evidence="1 2">
    <name type="scientific">Drouetiella hepatica Uher 2000/2452</name>
    <dbReference type="NCBI Taxonomy" id="904376"/>
    <lineage>
        <taxon>Bacteria</taxon>
        <taxon>Bacillati</taxon>
        <taxon>Cyanobacteriota</taxon>
        <taxon>Cyanophyceae</taxon>
        <taxon>Oculatellales</taxon>
        <taxon>Oculatellaceae</taxon>
        <taxon>Drouetiella</taxon>
    </lineage>
</organism>
<dbReference type="EMBL" id="JAHHHD010000029">
    <property type="protein sequence ID" value="MBW4661076.1"/>
    <property type="molecule type" value="Genomic_DNA"/>
</dbReference>
<accession>A0A951QEB3</accession>
<gene>
    <name evidence="1" type="ORF">KME15_20570</name>
</gene>
<protein>
    <submittedName>
        <fullName evidence="1">Uncharacterized protein</fullName>
    </submittedName>
</protein>
<comment type="caution">
    <text evidence="1">The sequence shown here is derived from an EMBL/GenBank/DDBJ whole genome shotgun (WGS) entry which is preliminary data.</text>
</comment>
<evidence type="ECO:0000313" key="2">
    <source>
        <dbReference type="Proteomes" id="UP000757435"/>
    </source>
</evidence>
<dbReference type="AlphaFoldDB" id="A0A951QEB3"/>
<reference evidence="1" key="1">
    <citation type="submission" date="2021-05" db="EMBL/GenBank/DDBJ databases">
        <authorList>
            <person name="Pietrasiak N."/>
            <person name="Ward R."/>
            <person name="Stajich J.E."/>
            <person name="Kurbessoian T."/>
        </authorList>
    </citation>
    <scope>NUCLEOTIDE SEQUENCE</scope>
    <source>
        <strain evidence="1">UHER 2000/2452</strain>
    </source>
</reference>
<name>A0A951QEB3_9CYAN</name>